<evidence type="ECO:0000313" key="2">
    <source>
        <dbReference type="EMBL" id="TEU34441.1"/>
    </source>
</evidence>
<protein>
    <submittedName>
        <fullName evidence="2">Uncharacterized protein</fullName>
    </submittedName>
</protein>
<evidence type="ECO:0000256" key="1">
    <source>
        <dbReference type="SAM" id="SignalP"/>
    </source>
</evidence>
<name>A0AAX2RCH9_BURCE</name>
<feature type="signal peptide" evidence="1">
    <location>
        <begin position="1"/>
        <end position="32"/>
    </location>
</feature>
<reference evidence="2 3" key="1">
    <citation type="submission" date="2019-03" db="EMBL/GenBank/DDBJ databases">
        <title>Burkholderia cepacia outbreak.</title>
        <authorList>
            <person name="Farzana R."/>
            <person name="Walsh T.R."/>
        </authorList>
    </citation>
    <scope>NUCLEOTIDE SEQUENCE [LARGE SCALE GENOMIC DNA]</scope>
    <source>
        <strain evidence="3">d13</strain>
    </source>
</reference>
<keyword evidence="1" id="KW-0732">Signal</keyword>
<dbReference type="EMBL" id="SNSQ01000074">
    <property type="protein sequence ID" value="TEU34441.1"/>
    <property type="molecule type" value="Genomic_DNA"/>
</dbReference>
<proteinExistence type="predicted"/>
<accession>A0AAX2RCH9</accession>
<comment type="caution">
    <text evidence="2">The sequence shown here is derived from an EMBL/GenBank/DDBJ whole genome shotgun (WGS) entry which is preliminary data.</text>
</comment>
<evidence type="ECO:0000313" key="3">
    <source>
        <dbReference type="Proteomes" id="UP000298234"/>
    </source>
</evidence>
<feature type="chain" id="PRO_5043500385" evidence="1">
    <location>
        <begin position="33"/>
        <end position="110"/>
    </location>
</feature>
<dbReference type="AlphaFoldDB" id="A0AAX2RCH9"/>
<dbReference type="Proteomes" id="UP000298234">
    <property type="component" value="Unassembled WGS sequence"/>
</dbReference>
<dbReference type="RefSeq" id="WP_134257664.1">
    <property type="nucleotide sequence ID" value="NZ_SNSH01000083.1"/>
</dbReference>
<gene>
    <name evidence="2" type="ORF">E3D37_39190</name>
</gene>
<organism evidence="2 3">
    <name type="scientific">Burkholderia cepacia</name>
    <name type="common">Pseudomonas cepacia</name>
    <dbReference type="NCBI Taxonomy" id="292"/>
    <lineage>
        <taxon>Bacteria</taxon>
        <taxon>Pseudomonadati</taxon>
        <taxon>Pseudomonadota</taxon>
        <taxon>Betaproteobacteria</taxon>
        <taxon>Burkholderiales</taxon>
        <taxon>Burkholderiaceae</taxon>
        <taxon>Burkholderia</taxon>
        <taxon>Burkholderia cepacia complex</taxon>
    </lineage>
</organism>
<sequence>MFKLKGLMAFAMNTRGLLLALVMMASSISNVAAAPGEEKDPPPVKCLPGQQKVYVTYMFKTKAETGYSSAFLCTLAGEHQTEVGMNAIRHQLEKALHRGLMIQNVMPMKG</sequence>